<dbReference type="Proteomes" id="UP001159370">
    <property type="component" value="Unassembled WGS sequence"/>
</dbReference>
<organism evidence="9 10">
    <name type="scientific">Umezakia ovalisporum FSS-62</name>
    <dbReference type="NCBI Taxonomy" id="2971776"/>
    <lineage>
        <taxon>Bacteria</taxon>
        <taxon>Bacillati</taxon>
        <taxon>Cyanobacteriota</taxon>
        <taxon>Cyanophyceae</taxon>
        <taxon>Nostocales</taxon>
        <taxon>Nodulariaceae</taxon>
        <taxon>Umezakia</taxon>
    </lineage>
</organism>
<evidence type="ECO:0000259" key="8">
    <source>
        <dbReference type="PROSITE" id="PS50893"/>
    </source>
</evidence>
<dbReference type="InterPro" id="IPR003439">
    <property type="entry name" value="ABC_transporter-like_ATP-bd"/>
</dbReference>
<dbReference type="CDD" id="cd03256">
    <property type="entry name" value="ABC_PhnC_transporter"/>
    <property type="match status" value="1"/>
</dbReference>
<dbReference type="GO" id="GO:0016020">
    <property type="term" value="C:membrane"/>
    <property type="evidence" value="ECO:0007669"/>
    <property type="project" value="InterPro"/>
</dbReference>
<evidence type="ECO:0000313" key="10">
    <source>
        <dbReference type="Proteomes" id="UP001159370"/>
    </source>
</evidence>
<protein>
    <submittedName>
        <fullName evidence="9">Phosphonate ABC transporter ATP-binding protein</fullName>
    </submittedName>
</protein>
<keyword evidence="4 9" id="KW-0067">ATP-binding</keyword>
<evidence type="ECO:0000256" key="6">
    <source>
        <dbReference type="ARBA" id="ARBA00022967"/>
    </source>
</evidence>
<dbReference type="InterPro" id="IPR017871">
    <property type="entry name" value="ABC_transporter-like_CS"/>
</dbReference>
<dbReference type="SMART" id="SM00382">
    <property type="entry name" value="AAA"/>
    <property type="match status" value="1"/>
</dbReference>
<dbReference type="GO" id="GO:0016887">
    <property type="term" value="F:ATP hydrolysis activity"/>
    <property type="evidence" value="ECO:0007669"/>
    <property type="project" value="InterPro"/>
</dbReference>
<evidence type="ECO:0000256" key="3">
    <source>
        <dbReference type="ARBA" id="ARBA00022741"/>
    </source>
</evidence>
<keyword evidence="7" id="KW-0472">Membrane</keyword>
<dbReference type="GO" id="GO:0015416">
    <property type="term" value="F:ABC-type phosphonate transporter activity"/>
    <property type="evidence" value="ECO:0007669"/>
    <property type="project" value="InterPro"/>
</dbReference>
<keyword evidence="2" id="KW-1003">Cell membrane</keyword>
<dbReference type="Gene3D" id="3.40.50.300">
    <property type="entry name" value="P-loop containing nucleotide triphosphate hydrolases"/>
    <property type="match status" value="1"/>
</dbReference>
<dbReference type="GO" id="GO:0005524">
    <property type="term" value="F:ATP binding"/>
    <property type="evidence" value="ECO:0007669"/>
    <property type="project" value="UniProtKB-KW"/>
</dbReference>
<evidence type="ECO:0000313" key="9">
    <source>
        <dbReference type="EMBL" id="MDH6063707.1"/>
    </source>
</evidence>
<dbReference type="PROSITE" id="PS50893">
    <property type="entry name" value="ABC_TRANSPORTER_2"/>
    <property type="match status" value="1"/>
</dbReference>
<evidence type="ECO:0000256" key="5">
    <source>
        <dbReference type="ARBA" id="ARBA00022885"/>
    </source>
</evidence>
<keyword evidence="5" id="KW-0918">Phosphonate transport</keyword>
<dbReference type="SUPFAM" id="SSF52540">
    <property type="entry name" value="P-loop containing nucleoside triphosphate hydrolases"/>
    <property type="match status" value="1"/>
</dbReference>
<proteinExistence type="predicted"/>
<dbReference type="AlphaFoldDB" id="A0AA43GYR3"/>
<evidence type="ECO:0000256" key="4">
    <source>
        <dbReference type="ARBA" id="ARBA00022840"/>
    </source>
</evidence>
<dbReference type="PROSITE" id="PS00211">
    <property type="entry name" value="ABC_TRANSPORTER_1"/>
    <property type="match status" value="1"/>
</dbReference>
<dbReference type="PANTHER" id="PTHR43166">
    <property type="entry name" value="AMINO ACID IMPORT ATP-BINDING PROTEIN"/>
    <property type="match status" value="1"/>
</dbReference>
<keyword evidence="6" id="KW-1278">Translocase</keyword>
<keyword evidence="1" id="KW-0813">Transport</keyword>
<dbReference type="PANTHER" id="PTHR43166:SF6">
    <property type="entry name" value="PHOSPHONATES IMPORT ATP-BINDING PROTEIN PHNC"/>
    <property type="match status" value="1"/>
</dbReference>
<dbReference type="InterPro" id="IPR050086">
    <property type="entry name" value="MetN_ABC_transporter-like"/>
</dbReference>
<feature type="domain" description="ABC transporter" evidence="8">
    <location>
        <begin position="3"/>
        <end position="245"/>
    </location>
</feature>
<gene>
    <name evidence="9" type="primary">phnC</name>
    <name evidence="9" type="ORF">NWP23_07985</name>
</gene>
<sequence length="271" mass="29750">MMIQLERLSVTYSGGVQALQSVSLNFHPGEFTVILGASGSGKSTLLRCLNGLIQPTAGSITVDGWRKLNDPKVLHEHRQRTGMIFQQHQLIGRQTALQNVLTGRLAYHSTLRSFFPLPKVDQYIALECLERVGLLNKALVRVDNLSGGQQQRVGIARALAQQPQLMLADEPVASLDPTSSHKVISFLRQISQESGIAAIMSLHQVDLAKAYADRIVGISQGRIVFDGNAGNIEEWELNRIYGKTENVDLDETEEFMEGAFGKSSHGEGTTQ</sequence>
<evidence type="ECO:0000256" key="2">
    <source>
        <dbReference type="ARBA" id="ARBA00022475"/>
    </source>
</evidence>
<keyword evidence="3" id="KW-0547">Nucleotide-binding</keyword>
<name>A0AA43GYR3_9CYAN</name>
<dbReference type="Pfam" id="PF00005">
    <property type="entry name" value="ABC_tran"/>
    <property type="match status" value="1"/>
</dbReference>
<dbReference type="RefSeq" id="WP_280656445.1">
    <property type="nucleotide sequence ID" value="NZ_JANQDL010000053.1"/>
</dbReference>
<evidence type="ECO:0000256" key="1">
    <source>
        <dbReference type="ARBA" id="ARBA00022448"/>
    </source>
</evidence>
<dbReference type="InterPro" id="IPR012693">
    <property type="entry name" value="ABC_transpr_PhnC"/>
</dbReference>
<accession>A0AA43GYR3</accession>
<dbReference type="EMBL" id="JANQDL010000053">
    <property type="protein sequence ID" value="MDH6063707.1"/>
    <property type="molecule type" value="Genomic_DNA"/>
</dbReference>
<reference evidence="9 10" key="1">
    <citation type="journal article" date="2023" name="J. Phycol.">
        <title>Chrysosporum ovalisporum is synonymous with the true-branching cyanobacterium Umezakia natans (Nostocales/Aphanizomenonaceae).</title>
        <authorList>
            <person name="McGregor G.B."/>
            <person name="Sendall B.C."/>
            <person name="Niiyama Y."/>
            <person name="Tuji A."/>
            <person name="Willis A."/>
        </authorList>
    </citation>
    <scope>NUCLEOTIDE SEQUENCE [LARGE SCALE GENOMIC DNA]</scope>
    <source>
        <strain evidence="9 10">FSS-62</strain>
    </source>
</reference>
<evidence type="ECO:0000256" key="7">
    <source>
        <dbReference type="ARBA" id="ARBA00023136"/>
    </source>
</evidence>
<dbReference type="InterPro" id="IPR027417">
    <property type="entry name" value="P-loop_NTPase"/>
</dbReference>
<dbReference type="NCBIfam" id="TIGR02315">
    <property type="entry name" value="ABC_phnC"/>
    <property type="match status" value="1"/>
</dbReference>
<comment type="caution">
    <text evidence="9">The sequence shown here is derived from an EMBL/GenBank/DDBJ whole genome shotgun (WGS) entry which is preliminary data.</text>
</comment>
<dbReference type="InterPro" id="IPR003593">
    <property type="entry name" value="AAA+_ATPase"/>
</dbReference>